<dbReference type="AlphaFoldDB" id="A0A813KG09"/>
<accession>A0A813KG09</accession>
<evidence type="ECO:0000313" key="2">
    <source>
        <dbReference type="EMBL" id="CAE8701879.1"/>
    </source>
</evidence>
<sequence>AALSPSGPSHTPQGSPLAPPPTGFAPQVMPGSALSGPQSLPPATPPSLPPSLPPSMPPSLPPSLRGGDPSAYAPAQSPAPGGDQRSETTRDPILRSIAESLERVASGPSRDDVFDRGFSSGVRASSSAATSAAPEGPGGYGLGVFSSASGYFEQSLLATTAASQAQSKGSPQLTASYSPQLYSPQLVAKKNPTPPPFRAGMPLSVSDLFGAMTPAASTMHGAAAKPQDEKHMQQLSELEERMLPPSVDPPRAPVRPGSTAAEAQLRSSGSMQGPGGMPPGSAAATAAALHASQVHAARQAAAAGDRSAYDATRTAYLEHLNRAAYLEQERAAAYAHYNGGYNPGHYPGAYEASLYAAAAAEAQGLPRHHAAFDQHHAAASLAAMAAGGLPPWMMAGMGQEAHLQHDPLQASGSSKGK</sequence>
<feature type="region of interest" description="Disordered" evidence="1">
    <location>
        <begin position="243"/>
        <end position="286"/>
    </location>
</feature>
<reference evidence="2" key="1">
    <citation type="submission" date="2021-02" db="EMBL/GenBank/DDBJ databases">
        <authorList>
            <person name="Dougan E. K."/>
            <person name="Rhodes N."/>
            <person name="Thang M."/>
            <person name="Chan C."/>
        </authorList>
    </citation>
    <scope>NUCLEOTIDE SEQUENCE</scope>
</reference>
<name>A0A813KG09_POLGL</name>
<gene>
    <name evidence="2" type="ORF">PGLA2088_LOCUS32205</name>
</gene>
<feature type="compositionally biased region" description="Pro residues" evidence="1">
    <location>
        <begin position="39"/>
        <end position="61"/>
    </location>
</feature>
<feature type="region of interest" description="Disordered" evidence="1">
    <location>
        <begin position="1"/>
        <end position="140"/>
    </location>
</feature>
<organism evidence="2 3">
    <name type="scientific">Polarella glacialis</name>
    <name type="common">Dinoflagellate</name>
    <dbReference type="NCBI Taxonomy" id="89957"/>
    <lineage>
        <taxon>Eukaryota</taxon>
        <taxon>Sar</taxon>
        <taxon>Alveolata</taxon>
        <taxon>Dinophyceae</taxon>
        <taxon>Suessiales</taxon>
        <taxon>Suessiaceae</taxon>
        <taxon>Polarella</taxon>
    </lineage>
</organism>
<feature type="compositionally biased region" description="Low complexity" evidence="1">
    <location>
        <begin position="117"/>
        <end position="135"/>
    </location>
</feature>
<evidence type="ECO:0000313" key="3">
    <source>
        <dbReference type="Proteomes" id="UP000626109"/>
    </source>
</evidence>
<feature type="compositionally biased region" description="Low complexity" evidence="1">
    <location>
        <begin position="62"/>
        <end position="80"/>
    </location>
</feature>
<feature type="non-terminal residue" evidence="2">
    <location>
        <position position="417"/>
    </location>
</feature>
<dbReference type="EMBL" id="CAJNNW010029916">
    <property type="protein sequence ID" value="CAE8701879.1"/>
    <property type="molecule type" value="Genomic_DNA"/>
</dbReference>
<feature type="compositionally biased region" description="Polar residues" evidence="1">
    <location>
        <begin position="1"/>
        <end position="14"/>
    </location>
</feature>
<dbReference type="Proteomes" id="UP000626109">
    <property type="component" value="Unassembled WGS sequence"/>
</dbReference>
<feature type="non-terminal residue" evidence="2">
    <location>
        <position position="1"/>
    </location>
</feature>
<feature type="compositionally biased region" description="Basic and acidic residues" evidence="1">
    <location>
        <begin position="84"/>
        <end position="93"/>
    </location>
</feature>
<protein>
    <submittedName>
        <fullName evidence="2">Uncharacterized protein</fullName>
    </submittedName>
</protein>
<comment type="caution">
    <text evidence="2">The sequence shown here is derived from an EMBL/GenBank/DDBJ whole genome shotgun (WGS) entry which is preliminary data.</text>
</comment>
<proteinExistence type="predicted"/>
<evidence type="ECO:0000256" key="1">
    <source>
        <dbReference type="SAM" id="MobiDB-lite"/>
    </source>
</evidence>